<dbReference type="AlphaFoldDB" id="A0A4Y2UM44"/>
<organism evidence="2 3">
    <name type="scientific">Araneus ventricosus</name>
    <name type="common">Orbweaver spider</name>
    <name type="synonym">Epeira ventricosa</name>
    <dbReference type="NCBI Taxonomy" id="182803"/>
    <lineage>
        <taxon>Eukaryota</taxon>
        <taxon>Metazoa</taxon>
        <taxon>Ecdysozoa</taxon>
        <taxon>Arthropoda</taxon>
        <taxon>Chelicerata</taxon>
        <taxon>Arachnida</taxon>
        <taxon>Araneae</taxon>
        <taxon>Araneomorphae</taxon>
        <taxon>Entelegynae</taxon>
        <taxon>Araneoidea</taxon>
        <taxon>Araneidae</taxon>
        <taxon>Araneus</taxon>
    </lineage>
</organism>
<evidence type="ECO:0000313" key="2">
    <source>
        <dbReference type="EMBL" id="GBO13723.1"/>
    </source>
</evidence>
<dbReference type="EMBL" id="BGPR01037967">
    <property type="protein sequence ID" value="GBO13706.1"/>
    <property type="molecule type" value="Genomic_DNA"/>
</dbReference>
<sequence>MRFKTHLSLSASFDFRPLLCFEDVVLPSFVYAVITADTVLLANPKRFAVSVNDAPLKHAPTIIPLWNSDRSDISTYHRQFDRSMQRRSGDCVENVRSGECVEQSLEGGKIENLKLHCGQWVIVQYDNEEFHSLIAEIANEQYQIKCLV</sequence>
<evidence type="ECO:0000313" key="1">
    <source>
        <dbReference type="EMBL" id="GBO13706.1"/>
    </source>
</evidence>
<reference evidence="2 3" key="1">
    <citation type="journal article" date="2019" name="Sci. Rep.">
        <title>Orb-weaving spider Araneus ventricosus genome elucidates the spidroin gene catalogue.</title>
        <authorList>
            <person name="Kono N."/>
            <person name="Nakamura H."/>
            <person name="Ohtoshi R."/>
            <person name="Moran D.A.P."/>
            <person name="Shinohara A."/>
            <person name="Yoshida Y."/>
            <person name="Fujiwara M."/>
            <person name="Mori M."/>
            <person name="Tomita M."/>
            <person name="Arakawa K."/>
        </authorList>
    </citation>
    <scope>NUCLEOTIDE SEQUENCE [LARGE SCALE GENOMIC DNA]</scope>
</reference>
<gene>
    <name evidence="1" type="ORF">AVEN_264437_1</name>
    <name evidence="2" type="ORF">AVEN_35065_1</name>
</gene>
<dbReference type="Proteomes" id="UP000499080">
    <property type="component" value="Unassembled WGS sequence"/>
</dbReference>
<comment type="caution">
    <text evidence="2">The sequence shown here is derived from an EMBL/GenBank/DDBJ whole genome shotgun (WGS) entry which is preliminary data.</text>
</comment>
<dbReference type="EMBL" id="BGPR01037980">
    <property type="protein sequence ID" value="GBO13723.1"/>
    <property type="molecule type" value="Genomic_DNA"/>
</dbReference>
<proteinExistence type="predicted"/>
<name>A0A4Y2UM44_ARAVE</name>
<accession>A0A4Y2UM44</accession>
<keyword evidence="3" id="KW-1185">Reference proteome</keyword>
<evidence type="ECO:0000313" key="3">
    <source>
        <dbReference type="Proteomes" id="UP000499080"/>
    </source>
</evidence>
<protein>
    <submittedName>
        <fullName evidence="2">Uncharacterized protein</fullName>
    </submittedName>
</protein>